<dbReference type="RefSeq" id="WP_169380749.1">
    <property type="nucleotide sequence ID" value="NZ_JAAXLA010000011.1"/>
</dbReference>
<evidence type="ECO:0000313" key="2">
    <source>
        <dbReference type="Proteomes" id="UP000820669"/>
    </source>
</evidence>
<dbReference type="Proteomes" id="UP000820669">
    <property type="component" value="Unassembled WGS sequence"/>
</dbReference>
<dbReference type="EMBL" id="JAAXLA010000011">
    <property type="protein sequence ID" value="NMH97296.1"/>
    <property type="molecule type" value="Genomic_DNA"/>
</dbReference>
<organism evidence="1 2">
    <name type="scientific">Pseudonocardia acidicola</name>
    <dbReference type="NCBI Taxonomy" id="2724939"/>
    <lineage>
        <taxon>Bacteria</taxon>
        <taxon>Bacillati</taxon>
        <taxon>Actinomycetota</taxon>
        <taxon>Actinomycetes</taxon>
        <taxon>Pseudonocardiales</taxon>
        <taxon>Pseudonocardiaceae</taxon>
        <taxon>Pseudonocardia</taxon>
    </lineage>
</organism>
<proteinExistence type="predicted"/>
<protein>
    <submittedName>
        <fullName evidence="1">Uncharacterized protein</fullName>
    </submittedName>
</protein>
<gene>
    <name evidence="1" type="ORF">HF526_08195</name>
</gene>
<sequence length="62" mass="6372">MQREDGEDLCHGEGDVLPFEAGVLLVDRVVAQPSAGLVDQSLAGAQGFEAAALVLVHGGLSR</sequence>
<accession>A0ABX1S6X5</accession>
<name>A0ABX1S6X5_9PSEU</name>
<keyword evidence="2" id="KW-1185">Reference proteome</keyword>
<reference evidence="1 2" key="1">
    <citation type="submission" date="2020-04" db="EMBL/GenBank/DDBJ databases">
        <authorList>
            <person name="Klaysubun C."/>
            <person name="Duangmal K."/>
            <person name="Lipun K."/>
        </authorList>
    </citation>
    <scope>NUCLEOTIDE SEQUENCE [LARGE SCALE GENOMIC DNA]</scope>
    <source>
        <strain evidence="1 2">K10HN5</strain>
    </source>
</reference>
<comment type="caution">
    <text evidence="1">The sequence shown here is derived from an EMBL/GenBank/DDBJ whole genome shotgun (WGS) entry which is preliminary data.</text>
</comment>
<evidence type="ECO:0000313" key="1">
    <source>
        <dbReference type="EMBL" id="NMH97296.1"/>
    </source>
</evidence>